<dbReference type="GO" id="GO:0000976">
    <property type="term" value="F:transcription cis-regulatory region binding"/>
    <property type="evidence" value="ECO:0007669"/>
    <property type="project" value="TreeGrafter"/>
</dbReference>
<keyword evidence="4 7" id="KW-0238">DNA-binding</keyword>
<evidence type="ECO:0000256" key="6">
    <source>
        <dbReference type="PROSITE-ProRule" id="PRU00169"/>
    </source>
</evidence>
<feature type="domain" description="OmpR/PhoB-type" evidence="9">
    <location>
        <begin position="259"/>
        <end position="355"/>
    </location>
</feature>
<sequence>MVGAAGGDGRLLTGGVDDSAGGYSGAGSSTRIFQVTPVTAKTASAPIANPATAAPIITPVEWRRPAAAPVAGGGGGLAWWAVMLAPRVVKIGWDKRARFRLISAPHANNGAMTDRSRPDRVAGRSAAGRIGRFSVGAPRVLVVEDSETIREMVGEALADVGYHTETRCDGEGLEEVLEGLRPDLVVLDVMLPGRDGFDLINVIQAWGDISIVLITARDGLPDRLRGLDGGADDYVVKPFELAELVSRVGAVLRRRGRLPRVVQVGDLILDVDAGVAARDGHQLELTATELRLLDFLVQQRGRIVSARQILSAVWGYDAYDTNLVQVHVSSLRRKLEAHGPRMLHTVRGIGYRLQQPRS</sequence>
<dbReference type="InterPro" id="IPR011006">
    <property type="entry name" value="CheY-like_superfamily"/>
</dbReference>
<organism evidence="10 11">
    <name type="scientific">Mycobacterium innocens</name>
    <dbReference type="NCBI Taxonomy" id="2341083"/>
    <lineage>
        <taxon>Bacteria</taxon>
        <taxon>Bacillati</taxon>
        <taxon>Actinomycetota</taxon>
        <taxon>Actinomycetes</taxon>
        <taxon>Mycobacteriales</taxon>
        <taxon>Mycobacteriaceae</taxon>
        <taxon>Mycobacterium</taxon>
    </lineage>
</organism>
<dbReference type="PANTHER" id="PTHR48111:SF1">
    <property type="entry name" value="TWO-COMPONENT RESPONSE REGULATOR ORR33"/>
    <property type="match status" value="1"/>
</dbReference>
<evidence type="ECO:0000256" key="5">
    <source>
        <dbReference type="ARBA" id="ARBA00023163"/>
    </source>
</evidence>
<dbReference type="Pfam" id="PF00072">
    <property type="entry name" value="Response_reg"/>
    <property type="match status" value="1"/>
</dbReference>
<dbReference type="SMART" id="SM00448">
    <property type="entry name" value="REC"/>
    <property type="match status" value="1"/>
</dbReference>
<dbReference type="GO" id="GO:0032993">
    <property type="term" value="C:protein-DNA complex"/>
    <property type="evidence" value="ECO:0007669"/>
    <property type="project" value="TreeGrafter"/>
</dbReference>
<evidence type="ECO:0000313" key="11">
    <source>
        <dbReference type="Proteomes" id="UP000267289"/>
    </source>
</evidence>
<keyword evidence="3" id="KW-0805">Transcription regulation</keyword>
<reference evidence="10 11" key="1">
    <citation type="submission" date="2018-09" db="EMBL/GenBank/DDBJ databases">
        <authorList>
            <person name="Tagini F."/>
        </authorList>
    </citation>
    <scope>NUCLEOTIDE SEQUENCE [LARGE SCALE GENOMIC DNA]</scope>
    <source>
        <strain evidence="10 11">MK13</strain>
    </source>
</reference>
<accession>A0A498PY89</accession>
<gene>
    <name evidence="10" type="primary">mprA_2</name>
    <name evidence="10" type="ORF">LAUMK13_02274</name>
</gene>
<dbReference type="Gene3D" id="6.10.250.690">
    <property type="match status" value="1"/>
</dbReference>
<dbReference type="GO" id="GO:0006355">
    <property type="term" value="P:regulation of DNA-templated transcription"/>
    <property type="evidence" value="ECO:0007669"/>
    <property type="project" value="InterPro"/>
</dbReference>
<dbReference type="CDD" id="cd00383">
    <property type="entry name" value="trans_reg_C"/>
    <property type="match status" value="1"/>
</dbReference>
<dbReference type="Gene3D" id="1.10.10.10">
    <property type="entry name" value="Winged helix-like DNA-binding domain superfamily/Winged helix DNA-binding domain"/>
    <property type="match status" value="1"/>
</dbReference>
<dbReference type="InterPro" id="IPR039420">
    <property type="entry name" value="WalR-like"/>
</dbReference>
<evidence type="ECO:0000259" key="9">
    <source>
        <dbReference type="PROSITE" id="PS51755"/>
    </source>
</evidence>
<dbReference type="Proteomes" id="UP000267289">
    <property type="component" value="Unassembled WGS sequence"/>
</dbReference>
<evidence type="ECO:0000256" key="4">
    <source>
        <dbReference type="ARBA" id="ARBA00023125"/>
    </source>
</evidence>
<dbReference type="SUPFAM" id="SSF52172">
    <property type="entry name" value="CheY-like"/>
    <property type="match status" value="1"/>
</dbReference>
<keyword evidence="11" id="KW-1185">Reference proteome</keyword>
<dbReference type="InterPro" id="IPR001867">
    <property type="entry name" value="OmpR/PhoB-type_DNA-bd"/>
</dbReference>
<evidence type="ECO:0000256" key="7">
    <source>
        <dbReference type="PROSITE-ProRule" id="PRU01091"/>
    </source>
</evidence>
<proteinExistence type="predicted"/>
<dbReference type="GO" id="GO:0000156">
    <property type="term" value="F:phosphorelay response regulator activity"/>
    <property type="evidence" value="ECO:0007669"/>
    <property type="project" value="TreeGrafter"/>
</dbReference>
<dbReference type="PANTHER" id="PTHR48111">
    <property type="entry name" value="REGULATOR OF RPOS"/>
    <property type="match status" value="1"/>
</dbReference>
<dbReference type="PROSITE" id="PS50110">
    <property type="entry name" value="RESPONSE_REGULATORY"/>
    <property type="match status" value="1"/>
</dbReference>
<feature type="DNA-binding region" description="OmpR/PhoB-type" evidence="7">
    <location>
        <begin position="259"/>
        <end position="355"/>
    </location>
</feature>
<keyword evidence="1 6" id="KW-0597">Phosphoprotein</keyword>
<evidence type="ECO:0000313" key="10">
    <source>
        <dbReference type="EMBL" id="VBA38788.1"/>
    </source>
</evidence>
<keyword evidence="2" id="KW-0902">Two-component regulatory system</keyword>
<dbReference type="InterPro" id="IPR001789">
    <property type="entry name" value="Sig_transdc_resp-reg_receiver"/>
</dbReference>
<feature type="domain" description="Response regulatory" evidence="8">
    <location>
        <begin position="139"/>
        <end position="252"/>
    </location>
</feature>
<dbReference type="AlphaFoldDB" id="A0A498PY89"/>
<dbReference type="EMBL" id="UPHQ01000101">
    <property type="protein sequence ID" value="VBA38788.1"/>
    <property type="molecule type" value="Genomic_DNA"/>
</dbReference>
<name>A0A498PY89_9MYCO</name>
<dbReference type="PROSITE" id="PS51755">
    <property type="entry name" value="OMPR_PHOB"/>
    <property type="match status" value="1"/>
</dbReference>
<evidence type="ECO:0000259" key="8">
    <source>
        <dbReference type="PROSITE" id="PS50110"/>
    </source>
</evidence>
<dbReference type="SMART" id="SM00862">
    <property type="entry name" value="Trans_reg_C"/>
    <property type="match status" value="1"/>
</dbReference>
<dbReference type="InterPro" id="IPR036388">
    <property type="entry name" value="WH-like_DNA-bd_sf"/>
</dbReference>
<dbReference type="Pfam" id="PF00486">
    <property type="entry name" value="Trans_reg_C"/>
    <property type="match status" value="1"/>
</dbReference>
<feature type="modified residue" description="4-aspartylphosphate" evidence="6">
    <location>
        <position position="188"/>
    </location>
</feature>
<dbReference type="GO" id="GO:0005829">
    <property type="term" value="C:cytosol"/>
    <property type="evidence" value="ECO:0007669"/>
    <property type="project" value="TreeGrafter"/>
</dbReference>
<evidence type="ECO:0000256" key="1">
    <source>
        <dbReference type="ARBA" id="ARBA00022553"/>
    </source>
</evidence>
<evidence type="ECO:0000256" key="2">
    <source>
        <dbReference type="ARBA" id="ARBA00023012"/>
    </source>
</evidence>
<protein>
    <submittedName>
        <fullName evidence="10">Response regulator MprA</fullName>
    </submittedName>
</protein>
<dbReference type="Gene3D" id="3.40.50.2300">
    <property type="match status" value="1"/>
</dbReference>
<keyword evidence="5" id="KW-0804">Transcription</keyword>
<evidence type="ECO:0000256" key="3">
    <source>
        <dbReference type="ARBA" id="ARBA00023015"/>
    </source>
</evidence>